<sequence length="255" mass="29090">MNVNSSGYIKGFELNAETINEFNEKWNITFSENISVDCLTIHEHSNQLIVGCSDTNIRLFDLKTNLNLSKLSSHYDYIHDLKVSKSIEPIFYSGSEDGTVRCWDARIGSKPFNVLIPSENKAIERPEFGEWIGTIDVNDDQWLVCGGGPSLSVWHLKINDCAHIIKTPGVIYCSKFVSEDLDIIAAGDQNTIVYWERNHPFMSESIHVKSSIDTIYSMSHHNYKNFNYNLFSFCGDNHQIEICKNATHIDWKLSV</sequence>
<comment type="similarity">
    <text evidence="1">Belongs to the WD repeat THOC6 family.</text>
</comment>
<dbReference type="SUPFAM" id="SSF50978">
    <property type="entry name" value="WD40 repeat-like"/>
    <property type="match status" value="1"/>
</dbReference>
<evidence type="ECO:0000256" key="1">
    <source>
        <dbReference type="ARBA" id="ARBA00009728"/>
    </source>
</evidence>
<evidence type="ECO:0000313" key="4">
    <source>
        <dbReference type="Proteomes" id="UP000616769"/>
    </source>
</evidence>
<dbReference type="GO" id="GO:0000346">
    <property type="term" value="C:transcription export complex"/>
    <property type="evidence" value="ECO:0007669"/>
    <property type="project" value="TreeGrafter"/>
</dbReference>
<dbReference type="GO" id="GO:0006406">
    <property type="term" value="P:mRNA export from nucleus"/>
    <property type="evidence" value="ECO:0007669"/>
    <property type="project" value="TreeGrafter"/>
</dbReference>
<dbReference type="InterPro" id="IPR015943">
    <property type="entry name" value="WD40/YVTN_repeat-like_dom_sf"/>
</dbReference>
<evidence type="ECO:0000313" key="3">
    <source>
        <dbReference type="EMBL" id="KPM10089.1"/>
    </source>
</evidence>
<dbReference type="VEuPathDB" id="VectorBase:SSCA007342"/>
<dbReference type="PROSITE" id="PS50082">
    <property type="entry name" value="WD_REPEATS_2"/>
    <property type="match status" value="1"/>
</dbReference>
<proteinExistence type="inferred from homology"/>
<name>A0A132AH05_SARSC</name>
<comment type="caution">
    <text evidence="3">The sequence shown here is derived from an EMBL/GenBank/DDBJ whole genome shotgun (WGS) entry which is preliminary data.</text>
</comment>
<evidence type="ECO:0000256" key="2">
    <source>
        <dbReference type="ARBA" id="ARBA00022574"/>
    </source>
</evidence>
<dbReference type="PROSITE" id="PS50294">
    <property type="entry name" value="WD_REPEATS_REGION"/>
    <property type="match status" value="1"/>
</dbReference>
<organism evidence="3 4">
    <name type="scientific">Sarcoptes scabiei</name>
    <name type="common">Itch mite</name>
    <name type="synonym">Acarus scabiei</name>
    <dbReference type="NCBI Taxonomy" id="52283"/>
    <lineage>
        <taxon>Eukaryota</taxon>
        <taxon>Metazoa</taxon>
        <taxon>Ecdysozoa</taxon>
        <taxon>Arthropoda</taxon>
        <taxon>Chelicerata</taxon>
        <taxon>Arachnida</taxon>
        <taxon>Acari</taxon>
        <taxon>Acariformes</taxon>
        <taxon>Sarcoptiformes</taxon>
        <taxon>Astigmata</taxon>
        <taxon>Psoroptidia</taxon>
        <taxon>Sarcoptoidea</taxon>
        <taxon>Sarcoptidae</taxon>
        <taxon>Sarcoptinae</taxon>
        <taxon>Sarcoptes</taxon>
    </lineage>
</organism>
<dbReference type="AlphaFoldDB" id="A0A132AH05"/>
<dbReference type="GO" id="GO:0000347">
    <property type="term" value="C:THO complex"/>
    <property type="evidence" value="ECO:0007669"/>
    <property type="project" value="TreeGrafter"/>
</dbReference>
<dbReference type="InterPro" id="IPR001680">
    <property type="entry name" value="WD40_rpt"/>
</dbReference>
<dbReference type="PANTHER" id="PTHR44411">
    <property type="entry name" value="THO COMPLEX SUBUNIT 6 HOMOLOG"/>
    <property type="match status" value="1"/>
</dbReference>
<gene>
    <name evidence="3" type="ORF">QR98_0086380</name>
</gene>
<dbReference type="InterPro" id="IPR036322">
    <property type="entry name" value="WD40_repeat_dom_sf"/>
</dbReference>
<keyword evidence="2" id="KW-0853">WD repeat</keyword>
<dbReference type="Proteomes" id="UP000616769">
    <property type="component" value="Unassembled WGS sequence"/>
</dbReference>
<dbReference type="InterPro" id="IPR042626">
    <property type="entry name" value="THOC6"/>
</dbReference>
<accession>A0A132AH05</accession>
<dbReference type="Gene3D" id="2.130.10.10">
    <property type="entry name" value="YVTN repeat-like/Quinoprotein amine dehydrogenase"/>
    <property type="match status" value="1"/>
</dbReference>
<reference evidence="3 4" key="1">
    <citation type="journal article" date="2015" name="Parasit. Vectors">
        <title>Draft genome of the scabies mite.</title>
        <authorList>
            <person name="Rider S.D.Jr."/>
            <person name="Morgan M.S."/>
            <person name="Arlian L.G."/>
        </authorList>
    </citation>
    <scope>NUCLEOTIDE SEQUENCE [LARGE SCALE GENOMIC DNA]</scope>
    <source>
        <strain evidence="3">Arlian Lab</strain>
    </source>
</reference>
<dbReference type="EMBL" id="JXLN01014502">
    <property type="protein sequence ID" value="KPM10089.1"/>
    <property type="molecule type" value="Genomic_DNA"/>
</dbReference>
<protein>
    <submittedName>
        <fullName evidence="3">THO complex subunit 6-like protein</fullName>
    </submittedName>
</protein>
<dbReference type="SMART" id="SM00320">
    <property type="entry name" value="WD40"/>
    <property type="match status" value="4"/>
</dbReference>
<dbReference type="PANTHER" id="PTHR44411:SF1">
    <property type="entry name" value="THO COMPLEX SUBUNIT 6 HOMOLOG"/>
    <property type="match status" value="1"/>
</dbReference>
<dbReference type="Pfam" id="PF00400">
    <property type="entry name" value="WD40"/>
    <property type="match status" value="2"/>
</dbReference>
<dbReference type="OrthoDB" id="273067at2759"/>